<evidence type="ECO:0000313" key="2">
    <source>
        <dbReference type="Proteomes" id="UP000054783"/>
    </source>
</evidence>
<comment type="caution">
    <text evidence="1">The sequence shown here is derived from an EMBL/GenBank/DDBJ whole genome shotgun (WGS) entry which is preliminary data.</text>
</comment>
<organism evidence="1 2">
    <name type="scientific">Trichinella patagoniensis</name>
    <dbReference type="NCBI Taxonomy" id="990121"/>
    <lineage>
        <taxon>Eukaryota</taxon>
        <taxon>Metazoa</taxon>
        <taxon>Ecdysozoa</taxon>
        <taxon>Nematoda</taxon>
        <taxon>Enoplea</taxon>
        <taxon>Dorylaimia</taxon>
        <taxon>Trichinellida</taxon>
        <taxon>Trichinellidae</taxon>
        <taxon>Trichinella</taxon>
    </lineage>
</organism>
<keyword evidence="2" id="KW-1185">Reference proteome</keyword>
<accession>A0A0V0ZZP0</accession>
<proteinExistence type="predicted"/>
<dbReference type="EMBL" id="JYDQ01000052">
    <property type="protein sequence ID" value="KRY18059.1"/>
    <property type="molecule type" value="Genomic_DNA"/>
</dbReference>
<reference evidence="1 2" key="1">
    <citation type="submission" date="2015-01" db="EMBL/GenBank/DDBJ databases">
        <title>Evolution of Trichinella species and genotypes.</title>
        <authorList>
            <person name="Korhonen P.K."/>
            <person name="Edoardo P."/>
            <person name="Giuseppe L.R."/>
            <person name="Gasser R.B."/>
        </authorList>
    </citation>
    <scope>NUCLEOTIDE SEQUENCE [LARGE SCALE GENOMIC DNA]</scope>
    <source>
        <strain evidence="1">ISS2496</strain>
    </source>
</reference>
<gene>
    <name evidence="1" type="ORF">T12_4008</name>
</gene>
<sequence>MQSRPASCLQHHKHQFEKCEQFEFYAKKKKHIPISPPSCSALFVLSKKSTAYSIADNLQRCRHVVSDKLSAFRHQNSERSVMLLS</sequence>
<name>A0A0V0ZZP0_9BILA</name>
<dbReference type="AlphaFoldDB" id="A0A0V0ZZP0"/>
<dbReference type="Proteomes" id="UP000054783">
    <property type="component" value="Unassembled WGS sequence"/>
</dbReference>
<protein>
    <submittedName>
        <fullName evidence="1">Uncharacterized protein</fullName>
    </submittedName>
</protein>
<evidence type="ECO:0000313" key="1">
    <source>
        <dbReference type="EMBL" id="KRY18059.1"/>
    </source>
</evidence>